<dbReference type="GO" id="GO:0043138">
    <property type="term" value="F:3'-5' DNA helicase activity"/>
    <property type="evidence" value="ECO:0007669"/>
    <property type="project" value="UniProtKB-EC"/>
</dbReference>
<dbReference type="CDD" id="cd04488">
    <property type="entry name" value="RecG_wedge_OBF"/>
    <property type="match status" value="1"/>
</dbReference>
<evidence type="ECO:0000256" key="6">
    <source>
        <dbReference type="ARBA" id="ARBA00022806"/>
    </source>
</evidence>
<dbReference type="GO" id="GO:0003677">
    <property type="term" value="F:DNA binding"/>
    <property type="evidence" value="ECO:0007669"/>
    <property type="project" value="UniProtKB-KW"/>
</dbReference>
<feature type="domain" description="Helicase ATP-binding" evidence="16">
    <location>
        <begin position="279"/>
        <end position="440"/>
    </location>
</feature>
<dbReference type="SUPFAM" id="SSF52540">
    <property type="entry name" value="P-loop containing nucleoside triphosphate hydrolases"/>
    <property type="match status" value="2"/>
</dbReference>
<feature type="domain" description="Helicase C-terminal" evidence="17">
    <location>
        <begin position="459"/>
        <end position="620"/>
    </location>
</feature>
<gene>
    <name evidence="18" type="primary">recG</name>
    <name evidence="18" type="ORF">I0Q91_06880</name>
</gene>
<evidence type="ECO:0000256" key="12">
    <source>
        <dbReference type="ARBA" id="ARBA00034617"/>
    </source>
</evidence>
<dbReference type="EMBL" id="JADPIE010000003">
    <property type="protein sequence ID" value="MBF8436793.1"/>
    <property type="molecule type" value="Genomic_DNA"/>
</dbReference>
<comment type="caution">
    <text evidence="18">The sequence shown here is derived from an EMBL/GenBank/DDBJ whole genome shotgun (WGS) entry which is preliminary data.</text>
</comment>
<evidence type="ECO:0000313" key="18">
    <source>
        <dbReference type="EMBL" id="MBF8436793.1"/>
    </source>
</evidence>
<comment type="similarity">
    <text evidence="1 15">Belongs to the helicase family. RecG subfamily.</text>
</comment>
<dbReference type="NCBIfam" id="NF008168">
    <property type="entry name" value="PRK10917.2-2"/>
    <property type="match status" value="1"/>
</dbReference>
<evidence type="ECO:0000256" key="8">
    <source>
        <dbReference type="ARBA" id="ARBA00023125"/>
    </source>
</evidence>
<dbReference type="CDD" id="cd17992">
    <property type="entry name" value="DEXHc_RecG"/>
    <property type="match status" value="1"/>
</dbReference>
<dbReference type="PANTHER" id="PTHR47964:SF1">
    <property type="entry name" value="ATP-DEPENDENT DNA HELICASE HOMOLOG RECG, CHLOROPLASTIC"/>
    <property type="match status" value="1"/>
</dbReference>
<dbReference type="GO" id="GO:0006310">
    <property type="term" value="P:DNA recombination"/>
    <property type="evidence" value="ECO:0007669"/>
    <property type="project" value="UniProtKB-UniRule"/>
</dbReference>
<dbReference type="Pfam" id="PF17191">
    <property type="entry name" value="RecG_wedge"/>
    <property type="match status" value="1"/>
</dbReference>
<dbReference type="InterPro" id="IPR045562">
    <property type="entry name" value="RecG_dom3_C"/>
</dbReference>
<dbReference type="GO" id="GO:0005524">
    <property type="term" value="F:ATP binding"/>
    <property type="evidence" value="ECO:0007669"/>
    <property type="project" value="UniProtKB-KW"/>
</dbReference>
<dbReference type="Gene3D" id="2.40.50.140">
    <property type="entry name" value="Nucleic acid-binding proteins"/>
    <property type="match status" value="1"/>
</dbReference>
<dbReference type="SMART" id="SM00490">
    <property type="entry name" value="HELICc"/>
    <property type="match status" value="1"/>
</dbReference>
<dbReference type="Proteomes" id="UP000621436">
    <property type="component" value="Unassembled WGS sequence"/>
</dbReference>
<evidence type="ECO:0000256" key="14">
    <source>
        <dbReference type="ARBA" id="ARBA00048988"/>
    </source>
</evidence>
<dbReference type="InterPro" id="IPR011545">
    <property type="entry name" value="DEAD/DEAH_box_helicase_dom"/>
</dbReference>
<dbReference type="InterPro" id="IPR001650">
    <property type="entry name" value="Helicase_C-like"/>
</dbReference>
<sequence>MDSTLAKSIEYVKGVGPARAEKLSKLGIDTLADLLFYFPRDYEDRSKVISIKDAAPGETVTIKGEVYSLEKSRIRKGLELLKVTFIDHSDAVIGSWFNQTYLAKNFSKGEEFYLHGQISEKSWRQFKKKEINNPVYEAADSENLVHTNRVVPIYTLTKNLNQKQLRSIVFRAVNNYANKLNDWLPAYLKRKYKLPHIGDAVREYHFPSGRDSFIKARQRLAFSELFLFQIRLMMEKNQYQIKKGYSHPPSTELMADFLSELDFKLTSAQKKAWHDIAGDLEKNIPMQRLLQGDVGSGKTVVAALALLAVVSNSKLSLYMAPTEILAEQQYFTLKELFKNLPVNIGLITGSSSTGDKEKILERIESDNLNIVVGTHALFQDDINYKNLGLIVIDEQHRFGVRQRQRLMEKGENPDLLVMTATPIPRSLAMTLYGDLDVSVIGEMPPGRSPVITYWRKRDKRRQIYDFVNQKIEAGDQAFVVTSLIEPSDEMPNLISVDELYQQLNEKFLPDKNLGMVHGQMTAADKQEIMEEFKQGNIDLIVATTVIEVGIDVPNATVMVIEDADRFGLAQLHQLRGRVGRGDKQSFCILIADPKTEDGIQRIEAMVASSDGFVIAEKDLEIRGPGEFFGTRQHGIDEFRVASLIQDQKVLQIARKEALRLTSKANWEKKYPDIVNKVSQLEVII</sequence>
<dbReference type="RefSeq" id="WP_270453705.1">
    <property type="nucleotide sequence ID" value="NZ_JADPIE010000003.1"/>
</dbReference>
<comment type="catalytic activity">
    <reaction evidence="14 15">
        <text>ATP + H2O = ADP + phosphate + H(+)</text>
        <dbReference type="Rhea" id="RHEA:13065"/>
        <dbReference type="ChEBI" id="CHEBI:15377"/>
        <dbReference type="ChEBI" id="CHEBI:15378"/>
        <dbReference type="ChEBI" id="CHEBI:30616"/>
        <dbReference type="ChEBI" id="CHEBI:43474"/>
        <dbReference type="ChEBI" id="CHEBI:456216"/>
        <dbReference type="EC" id="5.6.2.4"/>
    </reaction>
</comment>
<dbReference type="PROSITE" id="PS51194">
    <property type="entry name" value="HELICASE_CTER"/>
    <property type="match status" value="1"/>
</dbReference>
<evidence type="ECO:0000259" key="17">
    <source>
        <dbReference type="PROSITE" id="PS51194"/>
    </source>
</evidence>
<protein>
    <recommendedName>
        <fullName evidence="2 15">ATP-dependent DNA helicase RecG</fullName>
        <ecNumber evidence="13 15">5.6.2.4</ecNumber>
    </recommendedName>
</protein>
<dbReference type="SUPFAM" id="SSF50249">
    <property type="entry name" value="Nucleic acid-binding proteins"/>
    <property type="match status" value="1"/>
</dbReference>
<dbReference type="Pfam" id="PF00271">
    <property type="entry name" value="Helicase_C"/>
    <property type="match status" value="1"/>
</dbReference>
<evidence type="ECO:0000256" key="7">
    <source>
        <dbReference type="ARBA" id="ARBA00022840"/>
    </source>
</evidence>
<evidence type="ECO:0000256" key="5">
    <source>
        <dbReference type="ARBA" id="ARBA00022801"/>
    </source>
</evidence>
<keyword evidence="3 15" id="KW-0547">Nucleotide-binding</keyword>
<evidence type="ECO:0000256" key="4">
    <source>
        <dbReference type="ARBA" id="ARBA00022763"/>
    </source>
</evidence>
<keyword evidence="19" id="KW-1185">Reference proteome</keyword>
<keyword evidence="8" id="KW-0238">DNA-binding</keyword>
<dbReference type="NCBIfam" id="NF008165">
    <property type="entry name" value="PRK10917.1-3"/>
    <property type="match status" value="1"/>
</dbReference>
<comment type="function">
    <text evidence="15">Plays a critical role in recombination and DNA repair. Helps process Holliday junction intermediates to mature products by catalyzing branch migration. Has replication fork regression activity, unwinds stalled or blocked replication forks to make a HJ that can be resolved. Has a DNA unwinding activity characteristic of a DNA helicase with 3'-5' polarity.</text>
</comment>
<dbReference type="AlphaFoldDB" id="A0A931AXT8"/>
<evidence type="ECO:0000313" key="19">
    <source>
        <dbReference type="Proteomes" id="UP000621436"/>
    </source>
</evidence>
<dbReference type="InterPro" id="IPR012340">
    <property type="entry name" value="NA-bd_OB-fold"/>
</dbReference>
<dbReference type="PANTHER" id="PTHR47964">
    <property type="entry name" value="ATP-DEPENDENT DNA HELICASE HOMOLOG RECG, CHLOROPLASTIC"/>
    <property type="match status" value="1"/>
</dbReference>
<organism evidence="18 19">
    <name type="scientific">Halonatronomonas betaini</name>
    <dbReference type="NCBI Taxonomy" id="2778430"/>
    <lineage>
        <taxon>Bacteria</taxon>
        <taxon>Bacillati</taxon>
        <taxon>Bacillota</taxon>
        <taxon>Clostridia</taxon>
        <taxon>Halanaerobiales</taxon>
        <taxon>Halarsenatibacteraceae</taxon>
        <taxon>Halonatronomonas</taxon>
    </lineage>
</organism>
<evidence type="ECO:0000256" key="13">
    <source>
        <dbReference type="ARBA" id="ARBA00034808"/>
    </source>
</evidence>
<evidence type="ECO:0000256" key="1">
    <source>
        <dbReference type="ARBA" id="ARBA00007504"/>
    </source>
</evidence>
<dbReference type="PROSITE" id="PS51192">
    <property type="entry name" value="HELICASE_ATP_BIND_1"/>
    <property type="match status" value="1"/>
</dbReference>
<accession>A0A931AXT8</accession>
<dbReference type="NCBIfam" id="TIGR00643">
    <property type="entry name" value="recG"/>
    <property type="match status" value="1"/>
</dbReference>
<keyword evidence="6 15" id="KW-0347">Helicase</keyword>
<keyword evidence="5 15" id="KW-0378">Hydrolase</keyword>
<evidence type="ECO:0000256" key="9">
    <source>
        <dbReference type="ARBA" id="ARBA00023172"/>
    </source>
</evidence>
<keyword evidence="7 15" id="KW-0067">ATP-binding</keyword>
<evidence type="ECO:0000256" key="11">
    <source>
        <dbReference type="ARBA" id="ARBA00023235"/>
    </source>
</evidence>
<keyword evidence="9 15" id="KW-0233">DNA recombination</keyword>
<proteinExistence type="inferred from homology"/>
<evidence type="ECO:0000256" key="10">
    <source>
        <dbReference type="ARBA" id="ARBA00023204"/>
    </source>
</evidence>
<dbReference type="InterPro" id="IPR047112">
    <property type="entry name" value="RecG/Mfd"/>
</dbReference>
<evidence type="ECO:0000256" key="3">
    <source>
        <dbReference type="ARBA" id="ARBA00022741"/>
    </source>
</evidence>
<reference evidence="18" key="1">
    <citation type="submission" date="2020-11" db="EMBL/GenBank/DDBJ databases">
        <title>Halonatronomonas betainensis gen. nov., sp. nov. a novel haloalkaliphilic representative of the family Halanaerobiacae capable of betaine degradation.</title>
        <authorList>
            <person name="Boltyanskaya Y."/>
            <person name="Kevbrin V."/>
            <person name="Detkova E."/>
            <person name="Grouzdev D.S."/>
            <person name="Koziaeva V."/>
            <person name="Zhilina T."/>
        </authorList>
    </citation>
    <scope>NUCLEOTIDE SEQUENCE</scope>
    <source>
        <strain evidence="18">Z-7014</strain>
    </source>
</reference>
<comment type="catalytic activity">
    <reaction evidence="12 15">
        <text>Couples ATP hydrolysis with the unwinding of duplex DNA by translocating in the 3'-5' direction.</text>
        <dbReference type="EC" id="5.6.2.4"/>
    </reaction>
</comment>
<dbReference type="EC" id="5.6.2.4" evidence="13 15"/>
<dbReference type="InterPro" id="IPR027417">
    <property type="entry name" value="P-loop_NTPase"/>
</dbReference>
<dbReference type="Pfam" id="PF19833">
    <property type="entry name" value="RecG_dom3_C"/>
    <property type="match status" value="1"/>
</dbReference>
<name>A0A931AXT8_9FIRM</name>
<evidence type="ECO:0000259" key="16">
    <source>
        <dbReference type="PROSITE" id="PS51192"/>
    </source>
</evidence>
<dbReference type="InterPro" id="IPR033454">
    <property type="entry name" value="RecG_wedge"/>
</dbReference>
<keyword evidence="4 15" id="KW-0227">DNA damage</keyword>
<dbReference type="GO" id="GO:0016787">
    <property type="term" value="F:hydrolase activity"/>
    <property type="evidence" value="ECO:0007669"/>
    <property type="project" value="UniProtKB-KW"/>
</dbReference>
<keyword evidence="10 15" id="KW-0234">DNA repair</keyword>
<evidence type="ECO:0000256" key="2">
    <source>
        <dbReference type="ARBA" id="ARBA00017846"/>
    </source>
</evidence>
<dbReference type="Gene3D" id="3.40.50.300">
    <property type="entry name" value="P-loop containing nucleotide triphosphate hydrolases"/>
    <property type="match status" value="2"/>
</dbReference>
<dbReference type="InterPro" id="IPR014001">
    <property type="entry name" value="Helicase_ATP-bd"/>
</dbReference>
<dbReference type="Pfam" id="PF00270">
    <property type="entry name" value="DEAD"/>
    <property type="match status" value="1"/>
</dbReference>
<dbReference type="GO" id="GO:0006281">
    <property type="term" value="P:DNA repair"/>
    <property type="evidence" value="ECO:0007669"/>
    <property type="project" value="UniProtKB-UniRule"/>
</dbReference>
<dbReference type="InterPro" id="IPR004609">
    <property type="entry name" value="ATP-dep_DNA_helicase_RecG"/>
</dbReference>
<keyword evidence="11" id="KW-0413">Isomerase</keyword>
<dbReference type="SMART" id="SM00487">
    <property type="entry name" value="DEXDc"/>
    <property type="match status" value="1"/>
</dbReference>
<evidence type="ECO:0000256" key="15">
    <source>
        <dbReference type="RuleBase" id="RU363016"/>
    </source>
</evidence>